<keyword evidence="2" id="KW-1185">Reference proteome</keyword>
<comment type="caution">
    <text evidence="1">The sequence shown here is derived from an EMBL/GenBank/DDBJ whole genome shotgun (WGS) entry which is preliminary data.</text>
</comment>
<evidence type="ECO:0000313" key="2">
    <source>
        <dbReference type="Proteomes" id="UP001165083"/>
    </source>
</evidence>
<dbReference type="Proteomes" id="UP001165083">
    <property type="component" value="Unassembled WGS sequence"/>
</dbReference>
<gene>
    <name evidence="1" type="ORF">Plil01_001025600</name>
</gene>
<name>A0A9W6WS38_9STRA</name>
<protein>
    <submittedName>
        <fullName evidence="1">Unnamed protein product</fullName>
    </submittedName>
</protein>
<proteinExistence type="predicted"/>
<evidence type="ECO:0000313" key="1">
    <source>
        <dbReference type="EMBL" id="GMF24941.1"/>
    </source>
</evidence>
<organism evidence="1 2">
    <name type="scientific">Phytophthora lilii</name>
    <dbReference type="NCBI Taxonomy" id="2077276"/>
    <lineage>
        <taxon>Eukaryota</taxon>
        <taxon>Sar</taxon>
        <taxon>Stramenopiles</taxon>
        <taxon>Oomycota</taxon>
        <taxon>Peronosporomycetes</taxon>
        <taxon>Peronosporales</taxon>
        <taxon>Peronosporaceae</taxon>
        <taxon>Phytophthora</taxon>
    </lineage>
</organism>
<dbReference type="EMBL" id="BSXW01000537">
    <property type="protein sequence ID" value="GMF24941.1"/>
    <property type="molecule type" value="Genomic_DNA"/>
</dbReference>
<dbReference type="AlphaFoldDB" id="A0A9W6WS38"/>
<sequence length="108" mass="11399">MQISSRQDSCLLAQEAGRVVVCGDGRQMGVGSSSRSQVEVSYPAAGRAVVVSLEHSSRPVPQQHGNAALKADRTTYSQVVRPQPIAAGQNVLEAHIEVYVAVRADDAA</sequence>
<reference evidence="1" key="1">
    <citation type="submission" date="2023-04" db="EMBL/GenBank/DDBJ databases">
        <title>Phytophthora lilii NBRC 32176.</title>
        <authorList>
            <person name="Ichikawa N."/>
            <person name="Sato H."/>
            <person name="Tonouchi N."/>
        </authorList>
    </citation>
    <scope>NUCLEOTIDE SEQUENCE</scope>
    <source>
        <strain evidence="1">NBRC 32176</strain>
    </source>
</reference>
<accession>A0A9W6WS38</accession>